<dbReference type="EMBL" id="FPBL01000021">
    <property type="protein sequence ID" value="SFU82946.1"/>
    <property type="molecule type" value="Genomic_DNA"/>
</dbReference>
<protein>
    <submittedName>
        <fullName evidence="2">Uncharacterized protein</fullName>
    </submittedName>
</protein>
<name>A0A1I7JCM3_9PROT</name>
<feature type="region of interest" description="Disordered" evidence="1">
    <location>
        <begin position="1"/>
        <end position="27"/>
    </location>
</feature>
<proteinExistence type="predicted"/>
<sequence>MEARPRDEPNNSPKRLASGVTAKDVGQEPRRVRSYAVSLGASLGTGLAYDFFRFLNAAP</sequence>
<dbReference type="RefSeq" id="WP_074929515.1">
    <property type="nucleotide sequence ID" value="NZ_FPBL01000021.1"/>
</dbReference>
<accession>A0A1I7JCM3</accession>
<evidence type="ECO:0000313" key="3">
    <source>
        <dbReference type="Proteomes" id="UP000183926"/>
    </source>
</evidence>
<organism evidence="2 3">
    <name type="scientific">Nitrosomonas eutropha</name>
    <dbReference type="NCBI Taxonomy" id="916"/>
    <lineage>
        <taxon>Bacteria</taxon>
        <taxon>Pseudomonadati</taxon>
        <taxon>Pseudomonadota</taxon>
        <taxon>Betaproteobacteria</taxon>
        <taxon>Nitrosomonadales</taxon>
        <taxon>Nitrosomonadaceae</taxon>
        <taxon>Nitrosomonas</taxon>
    </lineage>
</organism>
<dbReference type="Proteomes" id="UP000183926">
    <property type="component" value="Unassembled WGS sequence"/>
</dbReference>
<gene>
    <name evidence="2" type="ORF">SAMN05216339_1215</name>
</gene>
<evidence type="ECO:0000256" key="1">
    <source>
        <dbReference type="SAM" id="MobiDB-lite"/>
    </source>
</evidence>
<evidence type="ECO:0000313" key="2">
    <source>
        <dbReference type="EMBL" id="SFU82946.1"/>
    </source>
</evidence>
<reference evidence="2 3" key="1">
    <citation type="submission" date="2016-10" db="EMBL/GenBank/DDBJ databases">
        <authorList>
            <person name="de Groot N.N."/>
        </authorList>
    </citation>
    <scope>NUCLEOTIDE SEQUENCE [LARGE SCALE GENOMIC DNA]</scope>
    <source>
        <strain evidence="2 3">Nm24</strain>
    </source>
</reference>
<dbReference type="AlphaFoldDB" id="A0A1I7JCM3"/>